<evidence type="ECO:0000313" key="1">
    <source>
        <dbReference type="EMBL" id="KAF5314959.1"/>
    </source>
</evidence>
<proteinExistence type="predicted"/>
<keyword evidence="2" id="KW-1185">Reference proteome</keyword>
<evidence type="ECO:0000313" key="2">
    <source>
        <dbReference type="Proteomes" id="UP000567179"/>
    </source>
</evidence>
<dbReference type="AlphaFoldDB" id="A0A8H5B1G0"/>
<reference evidence="1 2" key="1">
    <citation type="journal article" date="2020" name="ISME J.">
        <title>Uncovering the hidden diversity of litter-decomposition mechanisms in mushroom-forming fungi.</title>
        <authorList>
            <person name="Floudas D."/>
            <person name="Bentzer J."/>
            <person name="Ahren D."/>
            <person name="Johansson T."/>
            <person name="Persson P."/>
            <person name="Tunlid A."/>
        </authorList>
    </citation>
    <scope>NUCLEOTIDE SEQUENCE [LARGE SCALE GENOMIC DNA]</scope>
    <source>
        <strain evidence="1 2">CBS 101986</strain>
    </source>
</reference>
<accession>A0A8H5B1G0</accession>
<name>A0A8H5B1G0_9AGAR</name>
<dbReference type="EMBL" id="JAACJJ010000043">
    <property type="protein sequence ID" value="KAF5314959.1"/>
    <property type="molecule type" value="Genomic_DNA"/>
</dbReference>
<gene>
    <name evidence="1" type="ORF">D9619_007611</name>
</gene>
<protein>
    <submittedName>
        <fullName evidence="1">Uncharacterized protein</fullName>
    </submittedName>
</protein>
<comment type="caution">
    <text evidence="1">The sequence shown here is derived from an EMBL/GenBank/DDBJ whole genome shotgun (WGS) entry which is preliminary data.</text>
</comment>
<dbReference type="Gene3D" id="2.60.120.260">
    <property type="entry name" value="Galactose-binding domain-like"/>
    <property type="match status" value="1"/>
</dbReference>
<sequence length="196" mass="20835">MNVGTLRFDTTFILIDNSDPAIEYAGPWQEASVVSLGLGPTPFDTLHVLSHVNGSLSYNFTGIGIAVFVSTLGSNQNNIAQCILNGVSVPLSRGPNTSTNVRLCGKSRLPDGVLHNLAVIVTPEDETPGFVLDHIRVTPSSSISTEGKIIMLSLDYISPSSAHPNDSEWNITSTGLQDAFATGSWAFVPSNDFEDG</sequence>
<dbReference type="OrthoDB" id="3052647at2759"/>
<dbReference type="Proteomes" id="UP000567179">
    <property type="component" value="Unassembled WGS sequence"/>
</dbReference>
<organism evidence="1 2">
    <name type="scientific">Psilocybe cf. subviscida</name>
    <dbReference type="NCBI Taxonomy" id="2480587"/>
    <lineage>
        <taxon>Eukaryota</taxon>
        <taxon>Fungi</taxon>
        <taxon>Dikarya</taxon>
        <taxon>Basidiomycota</taxon>
        <taxon>Agaricomycotina</taxon>
        <taxon>Agaricomycetes</taxon>
        <taxon>Agaricomycetidae</taxon>
        <taxon>Agaricales</taxon>
        <taxon>Agaricineae</taxon>
        <taxon>Strophariaceae</taxon>
        <taxon>Psilocybe</taxon>
    </lineage>
</organism>